<evidence type="ECO:0000313" key="2">
    <source>
        <dbReference type="EMBL" id="MSR90945.1"/>
    </source>
</evidence>
<feature type="domain" description="Aminoglycoside phosphotransferase" evidence="1">
    <location>
        <begin position="28"/>
        <end position="248"/>
    </location>
</feature>
<dbReference type="InterPro" id="IPR002575">
    <property type="entry name" value="Aminoglycoside_PTrfase"/>
</dbReference>
<name>A0A7X2T178_9CLOT</name>
<dbReference type="InterPro" id="IPR047175">
    <property type="entry name" value="CotS-like"/>
</dbReference>
<dbReference type="NCBIfam" id="TIGR02906">
    <property type="entry name" value="spore_CotS"/>
    <property type="match status" value="1"/>
</dbReference>
<dbReference type="InterPro" id="IPR011009">
    <property type="entry name" value="Kinase-like_dom_sf"/>
</dbReference>
<keyword evidence="2" id="KW-0946">Virion</keyword>
<keyword evidence="3" id="KW-1185">Reference proteome</keyword>
<keyword evidence="2" id="KW-0167">Capsid protein</keyword>
<proteinExistence type="predicted"/>
<protein>
    <submittedName>
        <fullName evidence="2">CotS family spore coat protein</fullName>
    </submittedName>
</protein>
<dbReference type="Pfam" id="PF01636">
    <property type="entry name" value="APH"/>
    <property type="match status" value="1"/>
</dbReference>
<dbReference type="GO" id="GO:0042601">
    <property type="term" value="C:endospore-forming forespore"/>
    <property type="evidence" value="ECO:0007669"/>
    <property type="project" value="TreeGrafter"/>
</dbReference>
<evidence type="ECO:0000259" key="1">
    <source>
        <dbReference type="Pfam" id="PF01636"/>
    </source>
</evidence>
<dbReference type="PANTHER" id="PTHR39179:SF1">
    <property type="entry name" value="SPORE COAT PROTEIN I"/>
    <property type="match status" value="1"/>
</dbReference>
<dbReference type="Gene3D" id="3.30.200.20">
    <property type="entry name" value="Phosphorylase Kinase, domain 1"/>
    <property type="match status" value="1"/>
</dbReference>
<dbReference type="RefSeq" id="WP_154530821.1">
    <property type="nucleotide sequence ID" value="NZ_JAQXTV010000120.1"/>
</dbReference>
<dbReference type="Gene3D" id="3.90.1200.10">
    <property type="match status" value="1"/>
</dbReference>
<accession>A0A7X2T178</accession>
<reference evidence="2 3" key="1">
    <citation type="submission" date="2019-08" db="EMBL/GenBank/DDBJ databases">
        <title>In-depth cultivation of the pig gut microbiome towards novel bacterial diversity and tailored functional studies.</title>
        <authorList>
            <person name="Wylensek D."/>
            <person name="Hitch T.C.A."/>
            <person name="Clavel T."/>
        </authorList>
    </citation>
    <scope>NUCLEOTIDE SEQUENCE [LARGE SCALE GENOMIC DNA]</scope>
    <source>
        <strain evidence="2 3">WCA-383-APC-5B</strain>
    </source>
</reference>
<dbReference type="Proteomes" id="UP000460287">
    <property type="component" value="Unassembled WGS sequence"/>
</dbReference>
<dbReference type="PANTHER" id="PTHR39179">
    <property type="entry name" value="SPORE COAT PROTEIN I"/>
    <property type="match status" value="1"/>
</dbReference>
<dbReference type="EMBL" id="VULX01000005">
    <property type="protein sequence ID" value="MSR90945.1"/>
    <property type="molecule type" value="Genomic_DNA"/>
</dbReference>
<sequence>MKKDEVLSIIKNNYDISASDCIELKNIYKIKTDNGSYCLKKIQYELPHLKFILGAMNHLQKRNFDRVPKFVRSVDGKDYIDFNGKYAYLIPWINSRLSNYDNPFDLKKAATKLAELHKCSEGFCLSRDMKPRNYWFKWPEIFRTRLDEILDFEKRINQKAHKTEFDKLFLSMIYDEIKRGLDAIEELKGSGYYEYMDKEVMKLCFCHHDYAHHNVLVDKNGKIIIIDFDYCILDSHLHDLSSLLIRTMKDGRWNINTAKFILNSYSEKKIVEGLEIPIMSAFIKFPQQFWQVGIQYYWEEQMWGEEFFMKKLTSYKEDIIDREEFLEEFRNFKYRS</sequence>
<dbReference type="SUPFAM" id="SSF56112">
    <property type="entry name" value="Protein kinase-like (PK-like)"/>
    <property type="match status" value="1"/>
</dbReference>
<dbReference type="AlphaFoldDB" id="A0A7X2T178"/>
<dbReference type="InterPro" id="IPR014255">
    <property type="entry name" value="Spore_coat_CotS"/>
</dbReference>
<evidence type="ECO:0000313" key="3">
    <source>
        <dbReference type="Proteomes" id="UP000460287"/>
    </source>
</evidence>
<gene>
    <name evidence="2" type="ORF">FYJ33_05865</name>
</gene>
<comment type="caution">
    <text evidence="2">The sequence shown here is derived from an EMBL/GenBank/DDBJ whole genome shotgun (WGS) entry which is preliminary data.</text>
</comment>
<organism evidence="2 3">
    <name type="scientific">Inconstantimicrobium porci</name>
    <dbReference type="NCBI Taxonomy" id="2652291"/>
    <lineage>
        <taxon>Bacteria</taxon>
        <taxon>Bacillati</taxon>
        <taxon>Bacillota</taxon>
        <taxon>Clostridia</taxon>
        <taxon>Eubacteriales</taxon>
        <taxon>Clostridiaceae</taxon>
        <taxon>Inconstantimicrobium</taxon>
    </lineage>
</organism>